<gene>
    <name evidence="1" type="ORF">UFOVP648_25</name>
</gene>
<name>A0A6J5N598_9CAUD</name>
<reference evidence="1" key="1">
    <citation type="submission" date="2020-04" db="EMBL/GenBank/DDBJ databases">
        <authorList>
            <person name="Chiriac C."/>
            <person name="Salcher M."/>
            <person name="Ghai R."/>
            <person name="Kavagutti S V."/>
        </authorList>
    </citation>
    <scope>NUCLEOTIDE SEQUENCE</scope>
</reference>
<accession>A0A6J5N598</accession>
<protein>
    <submittedName>
        <fullName evidence="1">Portal_PBSX, phage portal protein, PBSX family</fullName>
    </submittedName>
</protein>
<organism evidence="1">
    <name type="scientific">uncultured Caudovirales phage</name>
    <dbReference type="NCBI Taxonomy" id="2100421"/>
    <lineage>
        <taxon>Viruses</taxon>
        <taxon>Duplodnaviria</taxon>
        <taxon>Heunggongvirae</taxon>
        <taxon>Uroviricota</taxon>
        <taxon>Caudoviricetes</taxon>
        <taxon>Peduoviridae</taxon>
        <taxon>Maltschvirus</taxon>
        <taxon>Maltschvirus maltsch</taxon>
    </lineage>
</organism>
<sequence>MNRNKEFFSQIAQEIVIPANLSVKSQNIYFWGRNNYYPYQLLECFYNSPTHQSLVKSKVGGIIGEGIKVENEANYKEYLKFGNKDLNTIAENIAFDLVLFGGFSMKVVRSIDTRFIHVDNLDFSGVRFSTEKMDDEGNLYEIVYSRDWKNSALKENRKKVYEIYDKNIIQDTSAFVYMKETKAGQRYPRPSYEAALESIICEHEIQLFHLRNLMNNYSPTMIIKLKASMPDEDYRLFKQQLEEKYKGADNAGGILILAGENPETTPDIEFVKPEMQDSVYIEQMAQIKQSILTAHQVTNPSIGGLPSQGAFSSGEEIRISYDLFDRTVISPLRNTVVNSLNTIFENSDWNIGKIELVPTNFDLSVTNNKNTQDQTIVNQ</sequence>
<evidence type="ECO:0000313" key="1">
    <source>
        <dbReference type="EMBL" id="CAB4154690.1"/>
    </source>
</evidence>
<dbReference type="EMBL" id="LR796618">
    <property type="protein sequence ID" value="CAB4154690.1"/>
    <property type="molecule type" value="Genomic_DNA"/>
</dbReference>
<proteinExistence type="predicted"/>